<protein>
    <submittedName>
        <fullName evidence="1">NAD(P)-binding protein</fullName>
    </submittedName>
</protein>
<name>A0ACB6QDM1_9PLEO</name>
<sequence length="344" mass="37854">MPMGTVIITGANSSLGIPAVGYLLSNYSTSTVVLTVRDDSEQDTNTAKLRAIIARSPANANISIRKLDLASLAAVQKFTDEIQSEIARGQILPLVAVIWNAMSWTLHGGLNFTPDGYERSIAINHIAHFAMSLRLLGSFDPEQGRIVFLSSDSHEKSALQQFPSTLPDDPDLLVHPPPDKGEEIIGRGFQRYGLSKLVIIMTMYELNRRLKQGRRETSNDLKGLFALAVDPGGLLDSRAFSGPDVPRMWSTQVYIANLLQPLLKLLNPAFRRSADAARDVIDLAVGPQYAGKDGYFIMRKKADSSDASKNSVSNRYKNEDMQGILWKKSLEWAGINQKDTALPL</sequence>
<evidence type="ECO:0000313" key="1">
    <source>
        <dbReference type="EMBL" id="KAF2465119.1"/>
    </source>
</evidence>
<proteinExistence type="predicted"/>
<comment type="caution">
    <text evidence="1">The sequence shown here is derived from an EMBL/GenBank/DDBJ whole genome shotgun (WGS) entry which is preliminary data.</text>
</comment>
<evidence type="ECO:0000313" key="2">
    <source>
        <dbReference type="Proteomes" id="UP000799755"/>
    </source>
</evidence>
<dbReference type="Proteomes" id="UP000799755">
    <property type="component" value="Unassembled WGS sequence"/>
</dbReference>
<accession>A0ACB6QDM1</accession>
<gene>
    <name evidence="1" type="ORF">BDR25DRAFT_337228</name>
</gene>
<reference evidence="1" key="1">
    <citation type="journal article" date="2020" name="Stud. Mycol.">
        <title>101 Dothideomycetes genomes: a test case for predicting lifestyles and emergence of pathogens.</title>
        <authorList>
            <person name="Haridas S."/>
            <person name="Albert R."/>
            <person name="Binder M."/>
            <person name="Bloem J."/>
            <person name="Labutti K."/>
            <person name="Salamov A."/>
            <person name="Andreopoulos B."/>
            <person name="Baker S."/>
            <person name="Barry K."/>
            <person name="Bills G."/>
            <person name="Bluhm B."/>
            <person name="Cannon C."/>
            <person name="Castanera R."/>
            <person name="Culley D."/>
            <person name="Daum C."/>
            <person name="Ezra D."/>
            <person name="Gonzalez J."/>
            <person name="Henrissat B."/>
            <person name="Kuo A."/>
            <person name="Liang C."/>
            <person name="Lipzen A."/>
            <person name="Lutzoni F."/>
            <person name="Magnuson J."/>
            <person name="Mondo S."/>
            <person name="Nolan M."/>
            <person name="Ohm R."/>
            <person name="Pangilinan J."/>
            <person name="Park H.-J."/>
            <person name="Ramirez L."/>
            <person name="Alfaro M."/>
            <person name="Sun H."/>
            <person name="Tritt A."/>
            <person name="Yoshinaga Y."/>
            <person name="Zwiers L.-H."/>
            <person name="Turgeon B."/>
            <person name="Goodwin S."/>
            <person name="Spatafora J."/>
            <person name="Crous P."/>
            <person name="Grigoriev I."/>
        </authorList>
    </citation>
    <scope>NUCLEOTIDE SEQUENCE</scope>
    <source>
        <strain evidence="1">ATCC 200398</strain>
    </source>
</reference>
<keyword evidence="2" id="KW-1185">Reference proteome</keyword>
<organism evidence="1 2">
    <name type="scientific">Lindgomyces ingoldianus</name>
    <dbReference type="NCBI Taxonomy" id="673940"/>
    <lineage>
        <taxon>Eukaryota</taxon>
        <taxon>Fungi</taxon>
        <taxon>Dikarya</taxon>
        <taxon>Ascomycota</taxon>
        <taxon>Pezizomycotina</taxon>
        <taxon>Dothideomycetes</taxon>
        <taxon>Pleosporomycetidae</taxon>
        <taxon>Pleosporales</taxon>
        <taxon>Lindgomycetaceae</taxon>
        <taxon>Lindgomyces</taxon>
    </lineage>
</organism>
<dbReference type="EMBL" id="MU003532">
    <property type="protein sequence ID" value="KAF2465119.1"/>
    <property type="molecule type" value="Genomic_DNA"/>
</dbReference>